<organism evidence="2">
    <name type="scientific">Triatoma infestans</name>
    <name type="common">Assassin bug</name>
    <dbReference type="NCBI Taxonomy" id="30076"/>
    <lineage>
        <taxon>Eukaryota</taxon>
        <taxon>Metazoa</taxon>
        <taxon>Ecdysozoa</taxon>
        <taxon>Arthropoda</taxon>
        <taxon>Hexapoda</taxon>
        <taxon>Insecta</taxon>
        <taxon>Pterygota</taxon>
        <taxon>Neoptera</taxon>
        <taxon>Paraneoptera</taxon>
        <taxon>Hemiptera</taxon>
        <taxon>Heteroptera</taxon>
        <taxon>Panheteroptera</taxon>
        <taxon>Cimicomorpha</taxon>
        <taxon>Reduviidae</taxon>
        <taxon>Triatominae</taxon>
        <taxon>Triatoma</taxon>
    </lineage>
</organism>
<keyword evidence="1" id="KW-0732">Signal</keyword>
<evidence type="ECO:0000313" key="2">
    <source>
        <dbReference type="EMBL" id="JAC16985.1"/>
    </source>
</evidence>
<name>A0A023F6X6_TRIIF</name>
<evidence type="ECO:0000256" key="1">
    <source>
        <dbReference type="SAM" id="SignalP"/>
    </source>
</evidence>
<protein>
    <submittedName>
        <fullName evidence="2">Putative defensin</fullName>
    </submittedName>
</protein>
<reference evidence="2" key="1">
    <citation type="journal article" date="2014" name="PLoS Negl. Trop. Dis.">
        <title>An updated insight into the Sialotranscriptome of Triatoma infestans: developmental stage and geographic variations.</title>
        <authorList>
            <person name="Schwarz A."/>
            <person name="Medrano-Mercado N."/>
            <person name="Schaub G.A."/>
            <person name="Struchiner C.J."/>
            <person name="Bargues M.D."/>
            <person name="Levy M.Z."/>
            <person name="Ribeiro J.M."/>
        </authorList>
    </citation>
    <scope>NUCLEOTIDE SEQUENCE</scope>
    <source>
        <strain evidence="2">Chile</strain>
        <tissue evidence="2">Salivary glands</tissue>
    </source>
</reference>
<dbReference type="AlphaFoldDB" id="A0A023F6X6"/>
<feature type="chain" id="PRO_5001520506" evidence="1">
    <location>
        <begin position="21"/>
        <end position="96"/>
    </location>
</feature>
<proteinExistence type="evidence at transcript level"/>
<accession>A0A023F6X6</accession>
<dbReference type="EMBL" id="GBBI01001727">
    <property type="protein sequence ID" value="JAC16985.1"/>
    <property type="molecule type" value="mRNA"/>
</dbReference>
<feature type="signal peptide" evidence="1">
    <location>
        <begin position="1"/>
        <end position="20"/>
    </location>
</feature>
<sequence>MKCVLLSLVTLFLVAALAYSYPAELTQQQQLDEAVWGPPSGEETEQHLVRLKRSHTCGSSRSELDNETSCNNQCLGDGYDGGTCQGSTCNCSDTFK</sequence>